<comment type="similarity">
    <text evidence="2 11 12">Belongs to the ATPase A chain family.</text>
</comment>
<evidence type="ECO:0000256" key="4">
    <source>
        <dbReference type="ARBA" id="ARBA00022547"/>
    </source>
</evidence>
<dbReference type="NCBIfam" id="NF004482">
    <property type="entry name" value="PRK05815.2-4"/>
    <property type="match status" value="1"/>
</dbReference>
<keyword evidence="10 11" id="KW-0066">ATP synthesis</keyword>
<organism evidence="13 14">
    <name type="scientific">Candidatus Nesciobacter abundans</name>
    <dbReference type="NCBI Taxonomy" id="2601668"/>
    <lineage>
        <taxon>Bacteria</taxon>
        <taxon>Pseudomonadati</taxon>
        <taxon>Pseudomonadota</taxon>
        <taxon>Alphaproteobacteria</taxon>
        <taxon>Holosporales</taxon>
        <taxon>Holosporaceae</taxon>
        <taxon>Candidatus Nesciobacter</taxon>
    </lineage>
</organism>
<dbReference type="CDD" id="cd00310">
    <property type="entry name" value="ATP-synt_Fo_a_6"/>
    <property type="match status" value="1"/>
</dbReference>
<dbReference type="GO" id="GO:0045259">
    <property type="term" value="C:proton-transporting ATP synthase complex"/>
    <property type="evidence" value="ECO:0007669"/>
    <property type="project" value="UniProtKB-KW"/>
</dbReference>
<dbReference type="InterPro" id="IPR000568">
    <property type="entry name" value="ATP_synth_F0_asu"/>
</dbReference>
<dbReference type="InterPro" id="IPR045083">
    <property type="entry name" value="ATP_synth_F0_asu_bact/mt"/>
</dbReference>
<evidence type="ECO:0000256" key="8">
    <source>
        <dbReference type="ARBA" id="ARBA00023065"/>
    </source>
</evidence>
<dbReference type="NCBIfam" id="TIGR01131">
    <property type="entry name" value="ATP_synt_6_or_A"/>
    <property type="match status" value="1"/>
</dbReference>
<feature type="transmembrane region" description="Helical" evidence="11">
    <location>
        <begin position="200"/>
        <end position="223"/>
    </location>
</feature>
<feature type="transmembrane region" description="Helical" evidence="11">
    <location>
        <begin position="85"/>
        <end position="106"/>
    </location>
</feature>
<keyword evidence="9 11" id="KW-0472">Membrane</keyword>
<dbReference type="OrthoDB" id="9809130at2"/>
<evidence type="ECO:0000256" key="2">
    <source>
        <dbReference type="ARBA" id="ARBA00006810"/>
    </source>
</evidence>
<evidence type="ECO:0000256" key="12">
    <source>
        <dbReference type="RuleBase" id="RU000483"/>
    </source>
</evidence>
<keyword evidence="7 11" id="KW-1133">Transmembrane helix</keyword>
<evidence type="ECO:0000256" key="5">
    <source>
        <dbReference type="ARBA" id="ARBA00022692"/>
    </source>
</evidence>
<keyword evidence="4 11" id="KW-0138">CF(0)</keyword>
<protein>
    <recommendedName>
        <fullName evidence="11 12">ATP synthase subunit a</fullName>
    </recommendedName>
    <alternativeName>
        <fullName evidence="11">ATP synthase F0 sector subunit a</fullName>
    </alternativeName>
    <alternativeName>
        <fullName evidence="11">F-ATPase subunit 6</fullName>
    </alternativeName>
</protein>
<evidence type="ECO:0000313" key="14">
    <source>
        <dbReference type="Proteomes" id="UP000324924"/>
    </source>
</evidence>
<feature type="transmembrane region" description="Helical" evidence="11">
    <location>
        <begin position="112"/>
        <end position="131"/>
    </location>
</feature>
<proteinExistence type="inferred from homology"/>
<dbReference type="PRINTS" id="PR00123">
    <property type="entry name" value="ATPASEA"/>
</dbReference>
<feature type="transmembrane region" description="Helical" evidence="11">
    <location>
        <begin position="143"/>
        <end position="164"/>
    </location>
</feature>
<evidence type="ECO:0000256" key="6">
    <source>
        <dbReference type="ARBA" id="ARBA00022781"/>
    </source>
</evidence>
<keyword evidence="5 11" id="KW-0812">Transmembrane</keyword>
<dbReference type="SUPFAM" id="SSF81336">
    <property type="entry name" value="F1F0 ATP synthase subunit A"/>
    <property type="match status" value="1"/>
</dbReference>
<keyword evidence="11" id="KW-1003">Cell membrane</keyword>
<evidence type="ECO:0000256" key="9">
    <source>
        <dbReference type="ARBA" id="ARBA00023136"/>
    </source>
</evidence>
<keyword evidence="14" id="KW-1185">Reference proteome</keyword>
<evidence type="ECO:0000256" key="7">
    <source>
        <dbReference type="ARBA" id="ARBA00022989"/>
    </source>
</evidence>
<dbReference type="PANTHER" id="PTHR11410">
    <property type="entry name" value="ATP SYNTHASE SUBUNIT A"/>
    <property type="match status" value="1"/>
</dbReference>
<accession>A0A5C0UGP2</accession>
<comment type="function">
    <text evidence="11 12">Key component of the proton channel; it plays a direct role in the translocation of protons across the membrane.</text>
</comment>
<comment type="subcellular location">
    <subcellularLocation>
        <location evidence="11 12">Cell membrane</location>
        <topology evidence="11 12">Multi-pass membrane protein</topology>
    </subcellularLocation>
    <subcellularLocation>
        <location evidence="1">Membrane</location>
        <topology evidence="1">Multi-pass membrane protein</topology>
    </subcellularLocation>
</comment>
<feature type="transmembrane region" description="Helical" evidence="11">
    <location>
        <begin position="170"/>
        <end position="193"/>
    </location>
</feature>
<reference evidence="13 14" key="1">
    <citation type="submission" date="2019-08" db="EMBL/GenBank/DDBJ databases">
        <title>Highly reduced genomes of protist endosymbionts show evolutionary convergence.</title>
        <authorList>
            <person name="George E."/>
            <person name="Husnik F."/>
            <person name="Tashyreva D."/>
            <person name="Prokopchuk G."/>
            <person name="Horak A."/>
            <person name="Kwong W.K."/>
            <person name="Lukes J."/>
            <person name="Keeling P.J."/>
        </authorList>
    </citation>
    <scope>NUCLEOTIDE SEQUENCE [LARGE SCALE GENOMIC DNA]</scope>
    <source>
        <strain evidence="13">1604HC</strain>
    </source>
</reference>
<evidence type="ECO:0000256" key="3">
    <source>
        <dbReference type="ARBA" id="ARBA00022448"/>
    </source>
</evidence>
<feature type="transmembrane region" description="Helical" evidence="11">
    <location>
        <begin position="20"/>
        <end position="46"/>
    </location>
</feature>
<evidence type="ECO:0000313" key="13">
    <source>
        <dbReference type="EMBL" id="QEK38877.1"/>
    </source>
</evidence>
<gene>
    <name evidence="11" type="primary">atpB</name>
    <name evidence="13" type="ORF">FZC36_00280</name>
</gene>
<evidence type="ECO:0000256" key="1">
    <source>
        <dbReference type="ARBA" id="ARBA00004141"/>
    </source>
</evidence>
<dbReference type="Proteomes" id="UP000324924">
    <property type="component" value="Chromosome"/>
</dbReference>
<dbReference type="GO" id="GO:0046933">
    <property type="term" value="F:proton-transporting ATP synthase activity, rotational mechanism"/>
    <property type="evidence" value="ECO:0007669"/>
    <property type="project" value="UniProtKB-UniRule"/>
</dbReference>
<evidence type="ECO:0000256" key="10">
    <source>
        <dbReference type="ARBA" id="ARBA00023310"/>
    </source>
</evidence>
<dbReference type="PANTHER" id="PTHR11410:SF0">
    <property type="entry name" value="ATP SYNTHASE SUBUNIT A"/>
    <property type="match status" value="1"/>
</dbReference>
<dbReference type="InterPro" id="IPR035908">
    <property type="entry name" value="F0_ATP_A_sf"/>
</dbReference>
<keyword evidence="6 11" id="KW-0375">Hydrogen ion transport</keyword>
<keyword evidence="8 11" id="KW-0406">Ion transport</keyword>
<dbReference type="AlphaFoldDB" id="A0A5C0UGP2"/>
<dbReference type="KEGG" id="nabu:FZC36_00280"/>
<dbReference type="Gene3D" id="1.20.120.220">
    <property type="entry name" value="ATP synthase, F0 complex, subunit A"/>
    <property type="match status" value="1"/>
</dbReference>
<evidence type="ECO:0000256" key="11">
    <source>
        <dbReference type="HAMAP-Rule" id="MF_01393"/>
    </source>
</evidence>
<dbReference type="HAMAP" id="MF_01393">
    <property type="entry name" value="ATP_synth_a_bact"/>
    <property type="match status" value="1"/>
</dbReference>
<keyword evidence="3 11" id="KW-0813">Transport</keyword>
<dbReference type="Pfam" id="PF00119">
    <property type="entry name" value="ATP-synt_A"/>
    <property type="match status" value="1"/>
</dbReference>
<sequence>MYVFEQFKILEIIPINVFGYVISFTNSTLFMAITALSLGLLSFIGLKKVRFVPGFFQSINEIIFNFVKGICKEHLGKEYKNYQPLIMSLFLFIVFGNLLGLFPMSFTITSHLSVTMALSLIVFCMVVFVGIRKHGFKFFKLFIPNGVPLVMSPLIFLIEFAIFLVKPLILSLRLCVNMVAGHIMLKVFLGFAVKMKLFSFIPVFACSILLIFEFFVAIFQAYIFTVLACISLKDALYLH</sequence>
<dbReference type="EMBL" id="CP043314">
    <property type="protein sequence ID" value="QEK38877.1"/>
    <property type="molecule type" value="Genomic_DNA"/>
</dbReference>
<dbReference type="RefSeq" id="WP_148972000.1">
    <property type="nucleotide sequence ID" value="NZ_CP043314.1"/>
</dbReference>
<dbReference type="GO" id="GO:0005886">
    <property type="term" value="C:plasma membrane"/>
    <property type="evidence" value="ECO:0007669"/>
    <property type="project" value="UniProtKB-SubCell"/>
</dbReference>
<name>A0A5C0UGP2_9PROT</name>